<evidence type="ECO:0000256" key="12">
    <source>
        <dbReference type="PIRNR" id="PIRNR027093"/>
    </source>
</evidence>
<keyword evidence="6 13" id="KW-0812">Transmembrane</keyword>
<reference evidence="15 16" key="1">
    <citation type="journal article" date="2011" name="Proc. Natl. Acad. Sci. U.S.A.">
        <title>Evolutionary erosion of yeast sex chromosomes by mating-type switching accidents.</title>
        <authorList>
            <person name="Gordon J.L."/>
            <person name="Armisen D."/>
            <person name="Proux-Wera E."/>
            <person name="Oheigeartaigh S.S."/>
            <person name="Byrne K.P."/>
            <person name="Wolfe K.H."/>
        </authorList>
    </citation>
    <scope>NUCLEOTIDE SEQUENCE [LARGE SCALE GENOMIC DNA]</scope>
    <source>
        <strain evidence="16">ATCC 76901 / BCRC 22586 / CBS 4309 / NBRC 1992 / NRRL Y-12630</strain>
    </source>
</reference>
<dbReference type="InterPro" id="IPR029052">
    <property type="entry name" value="Metallo-depent_PP-like"/>
</dbReference>
<evidence type="ECO:0000256" key="5">
    <source>
        <dbReference type="ARBA" id="ARBA00022554"/>
    </source>
</evidence>
<dbReference type="GO" id="GO:0000298">
    <property type="term" value="F:endopolyphosphatase activity"/>
    <property type="evidence" value="ECO:0007669"/>
    <property type="project" value="UniProtKB-EC"/>
</dbReference>
<keyword evidence="11" id="KW-0325">Glycoprotein</keyword>
<proteinExistence type="inferred from homology"/>
<evidence type="ECO:0000256" key="10">
    <source>
        <dbReference type="ARBA" id="ARBA00023136"/>
    </source>
</evidence>
<dbReference type="InParanoid" id="G0VGJ5"/>
<dbReference type="FunCoup" id="G0VGJ5">
    <property type="interactions" value="292"/>
</dbReference>
<evidence type="ECO:0000313" key="15">
    <source>
        <dbReference type="EMBL" id="CCC70616.1"/>
    </source>
</evidence>
<organism evidence="15 16">
    <name type="scientific">Naumovozyma castellii</name>
    <name type="common">Yeast</name>
    <name type="synonym">Saccharomyces castellii</name>
    <dbReference type="NCBI Taxonomy" id="27288"/>
    <lineage>
        <taxon>Eukaryota</taxon>
        <taxon>Fungi</taxon>
        <taxon>Dikarya</taxon>
        <taxon>Ascomycota</taxon>
        <taxon>Saccharomycotina</taxon>
        <taxon>Saccharomycetes</taxon>
        <taxon>Saccharomycetales</taxon>
        <taxon>Saccharomycetaceae</taxon>
        <taxon>Naumovozyma</taxon>
    </lineage>
</organism>
<dbReference type="InterPro" id="IPR012358">
    <property type="entry name" value="EndopolyPtase_N1"/>
</dbReference>
<evidence type="ECO:0000256" key="4">
    <source>
        <dbReference type="ARBA" id="ARBA00014458"/>
    </source>
</evidence>
<evidence type="ECO:0000256" key="9">
    <source>
        <dbReference type="ARBA" id="ARBA00022989"/>
    </source>
</evidence>
<dbReference type="AlphaFoldDB" id="G0VGJ5"/>
<keyword evidence="8" id="KW-0735">Signal-anchor</keyword>
<gene>
    <name evidence="15" type="primary">NCAS0F01320</name>
    <name evidence="15" type="ordered locus">NCAS_0F01320</name>
</gene>
<dbReference type="HOGENOM" id="CLU_013424_1_0_1"/>
<dbReference type="Proteomes" id="UP000001640">
    <property type="component" value="Chromosome 6"/>
</dbReference>
<evidence type="ECO:0000256" key="13">
    <source>
        <dbReference type="SAM" id="Phobius"/>
    </source>
</evidence>
<accession>G0VGJ5</accession>
<dbReference type="OMA" id="HATRDIT"/>
<comment type="catalytic activity">
    <reaction evidence="12">
        <text>[phosphate](n+1) + n H2O = (n+1) phosphate + n H(+)</text>
        <dbReference type="Rhea" id="RHEA:22452"/>
        <dbReference type="Rhea" id="RHEA-COMP:14280"/>
        <dbReference type="ChEBI" id="CHEBI:15377"/>
        <dbReference type="ChEBI" id="CHEBI:15378"/>
        <dbReference type="ChEBI" id="CHEBI:16838"/>
        <dbReference type="ChEBI" id="CHEBI:43474"/>
        <dbReference type="EC" id="3.6.1.10"/>
    </reaction>
</comment>
<dbReference type="RefSeq" id="XP_003676971.1">
    <property type="nucleotide sequence ID" value="XM_003676923.1"/>
</dbReference>
<evidence type="ECO:0000256" key="3">
    <source>
        <dbReference type="ARBA" id="ARBA00012459"/>
    </source>
</evidence>
<dbReference type="GO" id="GO:0006798">
    <property type="term" value="P:polyphosphate catabolic process"/>
    <property type="evidence" value="ECO:0007669"/>
    <property type="project" value="EnsemblFungi"/>
</dbReference>
<dbReference type="PANTHER" id="PTHR10340">
    <property type="entry name" value="SPHINGOMYELIN PHOSPHODIESTERASE"/>
    <property type="match status" value="1"/>
</dbReference>
<dbReference type="OrthoDB" id="348678at2759"/>
<name>G0VGJ5_NAUCA</name>
<dbReference type="EMBL" id="HE576757">
    <property type="protein sequence ID" value="CCC70616.1"/>
    <property type="molecule type" value="Genomic_DNA"/>
</dbReference>
<comment type="function">
    <text evidence="12">Catalyzes the hydrolysis of inorganic polyphosphate (polyP) chains of many hundreds of phosphate residues into shorter lengths.</text>
</comment>
<dbReference type="GO" id="GO:0005634">
    <property type="term" value="C:nucleus"/>
    <property type="evidence" value="ECO:0007669"/>
    <property type="project" value="EnsemblFungi"/>
</dbReference>
<dbReference type="GO" id="GO:0005829">
    <property type="term" value="C:cytosol"/>
    <property type="evidence" value="ECO:0007669"/>
    <property type="project" value="EnsemblFungi"/>
</dbReference>
<dbReference type="Pfam" id="PF00149">
    <property type="entry name" value="Metallophos"/>
    <property type="match status" value="1"/>
</dbReference>
<dbReference type="GO" id="GO:0004309">
    <property type="term" value="F:exopolyphosphatase activity"/>
    <property type="evidence" value="ECO:0007669"/>
    <property type="project" value="EnsemblFungi"/>
</dbReference>
<sequence>MSTTGIRMTSHHLRRKRLKLISISMVILLLILYYLSKSYRQGIHVRSVHGNETIEKDIHQNDIPFIRTNGERLSDLGLSPSHKLVEIYDPKTGKKRLIHGRFLHITDMHPDSLYEAGTSMDQVCHYGKPKGKGDTALKFGTAMGGCDSSMDLIEHTLRWIGENLRDEIDFVVWTGDNIRHDNDRKNPRTEFEIFDMNELIAGRMETLFGSQESDDPREFDVNVIPSLGNNDVFPHNMFSLGPTLQTREVYNIWNNFIPQEQRRFFGIGASFLTEVIPGKLAVLSINTLYLFKANPLVDNCNSRKEPGYTLLVWLGNTLQEFRKRGMKVWLTGHVPPLEKNFESSCYNKFTLWTHEYRDIIIGGLYGHMNVDHFIPVDGKKARRNINIPKNVFNNKDTAENEDDADEIFLQHADPGREVRLMGAKPVNKETYMKGVRDKIYKKVHDKLASVKAENAARRNGPRTVDDIYERYSIVNIAGSIIPTFNPSFRVWEYNITDLDINKEQQQFVPWDEFFSTLEKEIQDSDDMQDIDNSMLVAKKKKRVDKTIPKKIAKECIPLAQHIPLSCLLQQNLFNITQI</sequence>
<keyword evidence="10 12" id="KW-0472">Membrane</keyword>
<comment type="subcellular location">
    <subcellularLocation>
        <location evidence="1">Vacuole membrane</location>
        <topology evidence="1">Single-pass type II membrane protein</topology>
    </subcellularLocation>
</comment>
<keyword evidence="16" id="KW-1185">Reference proteome</keyword>
<evidence type="ECO:0000256" key="1">
    <source>
        <dbReference type="ARBA" id="ARBA00004576"/>
    </source>
</evidence>
<feature type="transmembrane region" description="Helical" evidence="13">
    <location>
        <begin position="20"/>
        <end position="36"/>
    </location>
</feature>
<evidence type="ECO:0000256" key="7">
    <source>
        <dbReference type="ARBA" id="ARBA00022801"/>
    </source>
</evidence>
<dbReference type="InterPro" id="IPR004843">
    <property type="entry name" value="Calcineurin-like_PHP"/>
</dbReference>
<evidence type="ECO:0000313" key="16">
    <source>
        <dbReference type="Proteomes" id="UP000001640"/>
    </source>
</evidence>
<keyword evidence="5 12" id="KW-0926">Vacuole</keyword>
<dbReference type="PIRSF" id="PIRSF027093">
    <property type="entry name" value="EndopolyPtase_N1"/>
    <property type="match status" value="1"/>
</dbReference>
<evidence type="ECO:0000256" key="8">
    <source>
        <dbReference type="ARBA" id="ARBA00022968"/>
    </source>
</evidence>
<feature type="domain" description="Calcineurin-like phosphoesterase" evidence="14">
    <location>
        <begin position="101"/>
        <end position="334"/>
    </location>
</feature>
<keyword evidence="9 13" id="KW-1133">Transmembrane helix</keyword>
<evidence type="ECO:0000256" key="6">
    <source>
        <dbReference type="ARBA" id="ARBA00022692"/>
    </source>
</evidence>
<dbReference type="GO" id="GO:0000329">
    <property type="term" value="C:fungal-type vacuole membrane"/>
    <property type="evidence" value="ECO:0007669"/>
    <property type="project" value="EnsemblFungi"/>
</dbReference>
<dbReference type="SUPFAM" id="SSF56300">
    <property type="entry name" value="Metallo-dependent phosphatases"/>
    <property type="match status" value="1"/>
</dbReference>
<comment type="similarity">
    <text evidence="2">Belongs to the endopolyphosphatase PPN1 family.</text>
</comment>
<dbReference type="STRING" id="1064592.G0VGJ5"/>
<dbReference type="GO" id="GO:0008081">
    <property type="term" value="F:phosphoric diester hydrolase activity"/>
    <property type="evidence" value="ECO:0007669"/>
    <property type="project" value="TreeGrafter"/>
</dbReference>
<evidence type="ECO:0000259" key="14">
    <source>
        <dbReference type="Pfam" id="PF00149"/>
    </source>
</evidence>
<dbReference type="eggNOG" id="KOG3770">
    <property type="taxonomic scope" value="Eukaryota"/>
</dbReference>
<dbReference type="KEGG" id="ncs:NCAS_0F01320"/>
<keyword evidence="7 12" id="KW-0378">Hydrolase</keyword>
<dbReference type="EC" id="3.6.1.10" evidence="3 12"/>
<evidence type="ECO:0000256" key="11">
    <source>
        <dbReference type="ARBA" id="ARBA00023180"/>
    </source>
</evidence>
<protein>
    <recommendedName>
        <fullName evidence="4 12">Endopolyphosphatase</fullName>
        <ecNumber evidence="3 12">3.6.1.10</ecNumber>
    </recommendedName>
</protein>
<dbReference type="PANTHER" id="PTHR10340:SF55">
    <property type="entry name" value="ENDOPOLYPHOSPHATASE"/>
    <property type="match status" value="1"/>
</dbReference>
<reference key="2">
    <citation type="submission" date="2011-08" db="EMBL/GenBank/DDBJ databases">
        <title>Genome sequence of Naumovozyma castellii.</title>
        <authorList>
            <person name="Gordon J.L."/>
            <person name="Armisen D."/>
            <person name="Proux-Wera E."/>
            <person name="OhEigeartaigh S.S."/>
            <person name="Byrne K.P."/>
            <person name="Wolfe K.H."/>
        </authorList>
    </citation>
    <scope>NUCLEOTIDE SEQUENCE</scope>
    <source>
        <strain>Type strain:CBS 4309</strain>
    </source>
</reference>
<dbReference type="InterPro" id="IPR041805">
    <property type="entry name" value="ASMase/PPN1_MPP"/>
</dbReference>
<dbReference type="CDD" id="cd00842">
    <property type="entry name" value="MPP_ASMase"/>
    <property type="match status" value="1"/>
</dbReference>
<evidence type="ECO:0000256" key="2">
    <source>
        <dbReference type="ARBA" id="ARBA00010399"/>
    </source>
</evidence>
<dbReference type="GeneID" id="96904264"/>